<organism evidence="2 3">
    <name type="scientific">Listeria aquatica</name>
    <dbReference type="NCBI Taxonomy" id="1494960"/>
    <lineage>
        <taxon>Bacteria</taxon>
        <taxon>Bacillati</taxon>
        <taxon>Bacillota</taxon>
        <taxon>Bacilli</taxon>
        <taxon>Bacillales</taxon>
        <taxon>Listeriaceae</taxon>
        <taxon>Listeria</taxon>
    </lineage>
</organism>
<dbReference type="RefSeq" id="WP_185374635.1">
    <property type="nucleotide sequence ID" value="NZ_JAARRM010000005.1"/>
</dbReference>
<evidence type="ECO:0000256" key="1">
    <source>
        <dbReference type="ARBA" id="ARBA00023159"/>
    </source>
</evidence>
<dbReference type="Proteomes" id="UP000559885">
    <property type="component" value="Unassembled WGS sequence"/>
</dbReference>
<dbReference type="EMBL" id="JAARRM010000005">
    <property type="protein sequence ID" value="MBC1522228.1"/>
    <property type="molecule type" value="Genomic_DNA"/>
</dbReference>
<dbReference type="InterPro" id="IPR018490">
    <property type="entry name" value="cNMP-bd_dom_sf"/>
</dbReference>
<dbReference type="InterPro" id="IPR014710">
    <property type="entry name" value="RmlC-like_jellyroll"/>
</dbReference>
<accession>A0A841ZSI4</accession>
<name>A0A841ZSI4_9LIST</name>
<keyword evidence="1" id="KW-0010">Activator</keyword>
<dbReference type="AlphaFoldDB" id="A0A841ZSI4"/>
<dbReference type="Gene3D" id="2.60.120.10">
    <property type="entry name" value="Jelly Rolls"/>
    <property type="match status" value="1"/>
</dbReference>
<comment type="caution">
    <text evidence="2">The sequence shown here is derived from an EMBL/GenBank/DDBJ whole genome shotgun (WGS) entry which is preliminary data.</text>
</comment>
<reference evidence="2 3" key="1">
    <citation type="submission" date="2020-03" db="EMBL/GenBank/DDBJ databases">
        <title>Soil Listeria distribution.</title>
        <authorList>
            <person name="Liao J."/>
            <person name="Wiedmann M."/>
        </authorList>
    </citation>
    <scope>NUCLEOTIDE SEQUENCE [LARGE SCALE GENOMIC DNA]</scope>
    <source>
        <strain evidence="2 3">FSL L7-1507</strain>
    </source>
</reference>
<proteinExistence type="predicted"/>
<evidence type="ECO:0008006" key="4">
    <source>
        <dbReference type="Google" id="ProtNLM"/>
    </source>
</evidence>
<evidence type="ECO:0000313" key="3">
    <source>
        <dbReference type="Proteomes" id="UP000559885"/>
    </source>
</evidence>
<protein>
    <recommendedName>
        <fullName evidence="4">Cyclic nucleotide-binding domain-containing protein</fullName>
    </recommendedName>
</protein>
<evidence type="ECO:0000313" key="2">
    <source>
        <dbReference type="EMBL" id="MBC1522228.1"/>
    </source>
</evidence>
<gene>
    <name evidence="2" type="ORF">HB912_11280</name>
</gene>
<dbReference type="SUPFAM" id="SSF51206">
    <property type="entry name" value="cAMP-binding domain-like"/>
    <property type="match status" value="1"/>
</dbReference>
<sequence>MKELKKSMRQIVAELEYNSLDSQWLDQIPLDKKEEYDTKDPTKVYFIKSGSLIVTKTLTSDTILDVQGNNNKIYEAFTSNDLIAIENISDKNTNLTFKMVALDRSELISIDKEYLLNYCANKPSFLETILKYTMMKTLQYEEKSLVFLGSREQRLSWSIETQRSNDLDNEINMTNRILSKLSRVDESFVSQNIKKIV</sequence>